<dbReference type="InterPro" id="IPR014780">
    <property type="entry name" value="tRNA_psdUridine_synth_TruB"/>
</dbReference>
<accession>A0A4R6Y2V9</accession>
<feature type="active site" description="Nucleophile" evidence="5">
    <location>
        <position position="51"/>
    </location>
</feature>
<evidence type="ECO:0000256" key="5">
    <source>
        <dbReference type="HAMAP-Rule" id="MF_01080"/>
    </source>
</evidence>
<protein>
    <recommendedName>
        <fullName evidence="5">tRNA pseudouridine synthase B</fullName>
        <ecNumber evidence="5">5.4.99.25</ecNumber>
    </recommendedName>
    <alternativeName>
        <fullName evidence="5">tRNA pseudouridine(55) synthase</fullName>
        <shortName evidence="5">Psi55 synthase</shortName>
    </alternativeName>
    <alternativeName>
        <fullName evidence="5">tRNA pseudouridylate synthase</fullName>
    </alternativeName>
    <alternativeName>
        <fullName evidence="5">tRNA-uridine isomerase</fullName>
    </alternativeName>
</protein>
<dbReference type="Pfam" id="PF16198">
    <property type="entry name" value="TruB_C_2"/>
    <property type="match status" value="1"/>
</dbReference>
<dbReference type="HAMAP" id="MF_01080">
    <property type="entry name" value="TruB_bact"/>
    <property type="match status" value="1"/>
</dbReference>
<name>A0A4R6Y2V9_9GAMM</name>
<feature type="domain" description="tRNA pseudouridine synthase II TruB subfamily 1 C-terminal" evidence="7">
    <location>
        <begin position="244"/>
        <end position="294"/>
    </location>
</feature>
<feature type="domain" description="Pseudouridine synthase II N-terminal" evidence="6">
    <location>
        <begin position="36"/>
        <end position="184"/>
    </location>
</feature>
<dbReference type="InterPro" id="IPR032819">
    <property type="entry name" value="TruB_C"/>
</dbReference>
<evidence type="ECO:0000256" key="1">
    <source>
        <dbReference type="ARBA" id="ARBA00000385"/>
    </source>
</evidence>
<organism evidence="9 10">
    <name type="scientific">Marinicella litoralis</name>
    <dbReference type="NCBI Taxonomy" id="644220"/>
    <lineage>
        <taxon>Bacteria</taxon>
        <taxon>Pseudomonadati</taxon>
        <taxon>Pseudomonadota</taxon>
        <taxon>Gammaproteobacteria</taxon>
        <taxon>Lysobacterales</taxon>
        <taxon>Marinicellaceae</taxon>
        <taxon>Marinicella</taxon>
    </lineage>
</organism>
<sequence length="309" mass="34312">MGNHVSAKRNYDDLHGIILLNKPKGISSNLALQKLRHLIKAKKAGHTGNLDPMATGLLPCCFGDATKVAHLLINSDKTYIARCVLGIKTDTGDATGETIETAALTQVSDQQIEQACLALTGDIEQVPPMYSALHHKGQRLYDLARQGITVERPARPVTVHAFKLLENTPDYIDFEIKVSKGTYIRTLLEDFAIQLGTVSHMSALHRTETGIFNAAGMKTLEQLAEIKQLEDVLIPFEKALIEYPVIHLSEQQTQDLIHGKQVKCDQADELYVMLDQQNLFLGIGQVDGGQLRVKNIFMKSYQQRLSRLS</sequence>
<evidence type="ECO:0000259" key="6">
    <source>
        <dbReference type="Pfam" id="PF01509"/>
    </source>
</evidence>
<dbReference type="InterPro" id="IPR015240">
    <property type="entry name" value="tRNA_sdUridine_synth_fam1_C"/>
</dbReference>
<gene>
    <name evidence="5" type="primary">truB</name>
    <name evidence="9" type="ORF">C8D91_0208</name>
</gene>
<dbReference type="Pfam" id="PF01509">
    <property type="entry name" value="TruB_N"/>
    <property type="match status" value="1"/>
</dbReference>
<dbReference type="GO" id="GO:1990481">
    <property type="term" value="P:mRNA pseudouridine synthesis"/>
    <property type="evidence" value="ECO:0007669"/>
    <property type="project" value="TreeGrafter"/>
</dbReference>
<dbReference type="PANTHER" id="PTHR13767">
    <property type="entry name" value="TRNA-PSEUDOURIDINE SYNTHASE"/>
    <property type="match status" value="1"/>
</dbReference>
<dbReference type="AlphaFoldDB" id="A0A4R6Y2V9"/>
<dbReference type="GO" id="GO:0003723">
    <property type="term" value="F:RNA binding"/>
    <property type="evidence" value="ECO:0007669"/>
    <property type="project" value="InterPro"/>
</dbReference>
<dbReference type="Gene3D" id="3.30.2350.10">
    <property type="entry name" value="Pseudouridine synthase"/>
    <property type="match status" value="1"/>
</dbReference>
<dbReference type="NCBIfam" id="TIGR00431">
    <property type="entry name" value="TruB"/>
    <property type="match status" value="1"/>
</dbReference>
<dbReference type="PANTHER" id="PTHR13767:SF2">
    <property type="entry name" value="PSEUDOURIDYLATE SYNTHASE TRUB1"/>
    <property type="match status" value="1"/>
</dbReference>
<keyword evidence="3 5" id="KW-0819">tRNA processing</keyword>
<evidence type="ECO:0000313" key="10">
    <source>
        <dbReference type="Proteomes" id="UP000295724"/>
    </source>
</evidence>
<evidence type="ECO:0000259" key="7">
    <source>
        <dbReference type="Pfam" id="PF09157"/>
    </source>
</evidence>
<comment type="similarity">
    <text evidence="2 5">Belongs to the pseudouridine synthase TruB family. Type 1 subfamily.</text>
</comment>
<dbReference type="GO" id="GO:0031119">
    <property type="term" value="P:tRNA pseudouridine synthesis"/>
    <property type="evidence" value="ECO:0007669"/>
    <property type="project" value="UniProtKB-UniRule"/>
</dbReference>
<evidence type="ECO:0000259" key="8">
    <source>
        <dbReference type="Pfam" id="PF16198"/>
    </source>
</evidence>
<evidence type="ECO:0000256" key="2">
    <source>
        <dbReference type="ARBA" id="ARBA00005642"/>
    </source>
</evidence>
<dbReference type="RefSeq" id="WP_099018004.1">
    <property type="nucleotide sequence ID" value="NZ_NIHB01000001.1"/>
</dbReference>
<comment type="catalytic activity">
    <reaction evidence="1 5">
        <text>uridine(55) in tRNA = pseudouridine(55) in tRNA</text>
        <dbReference type="Rhea" id="RHEA:42532"/>
        <dbReference type="Rhea" id="RHEA-COMP:10101"/>
        <dbReference type="Rhea" id="RHEA-COMP:10102"/>
        <dbReference type="ChEBI" id="CHEBI:65314"/>
        <dbReference type="ChEBI" id="CHEBI:65315"/>
        <dbReference type="EC" id="5.4.99.25"/>
    </reaction>
</comment>
<dbReference type="GO" id="GO:0160148">
    <property type="term" value="F:tRNA pseudouridine(55) synthase activity"/>
    <property type="evidence" value="ECO:0007669"/>
    <property type="project" value="UniProtKB-EC"/>
</dbReference>
<reference evidence="9 10" key="1">
    <citation type="submission" date="2019-03" db="EMBL/GenBank/DDBJ databases">
        <title>Genomic Encyclopedia of Type Strains, Phase IV (KMG-IV): sequencing the most valuable type-strain genomes for metagenomic binning, comparative biology and taxonomic classification.</title>
        <authorList>
            <person name="Goeker M."/>
        </authorList>
    </citation>
    <scope>NUCLEOTIDE SEQUENCE [LARGE SCALE GENOMIC DNA]</scope>
    <source>
        <strain evidence="9 10">DSM 25488</strain>
    </source>
</reference>
<dbReference type="OrthoDB" id="9802309at2"/>
<evidence type="ECO:0000313" key="9">
    <source>
        <dbReference type="EMBL" id="TDR23348.1"/>
    </source>
</evidence>
<comment type="function">
    <text evidence="5">Responsible for synthesis of pseudouridine from uracil-55 in the psi GC loop of transfer RNAs.</text>
</comment>
<keyword evidence="10" id="KW-1185">Reference proteome</keyword>
<dbReference type="EMBL" id="SNZB01000001">
    <property type="protein sequence ID" value="TDR23348.1"/>
    <property type="molecule type" value="Genomic_DNA"/>
</dbReference>
<dbReference type="InterPro" id="IPR020103">
    <property type="entry name" value="PsdUridine_synth_cat_dom_sf"/>
</dbReference>
<proteinExistence type="inferred from homology"/>
<keyword evidence="4 5" id="KW-0413">Isomerase</keyword>
<dbReference type="EC" id="5.4.99.25" evidence="5"/>
<evidence type="ECO:0000256" key="3">
    <source>
        <dbReference type="ARBA" id="ARBA00022694"/>
    </source>
</evidence>
<dbReference type="Pfam" id="PF09157">
    <property type="entry name" value="TruB-C_2"/>
    <property type="match status" value="1"/>
</dbReference>
<evidence type="ECO:0000256" key="4">
    <source>
        <dbReference type="ARBA" id="ARBA00023235"/>
    </source>
</evidence>
<dbReference type="SUPFAM" id="SSF55120">
    <property type="entry name" value="Pseudouridine synthase"/>
    <property type="match status" value="1"/>
</dbReference>
<dbReference type="InterPro" id="IPR002501">
    <property type="entry name" value="PsdUridine_synth_N"/>
</dbReference>
<feature type="domain" description="tRNA pseudouridylate synthase B C-terminal" evidence="8">
    <location>
        <begin position="185"/>
        <end position="240"/>
    </location>
</feature>
<comment type="caution">
    <text evidence="9">The sequence shown here is derived from an EMBL/GenBank/DDBJ whole genome shotgun (WGS) entry which is preliminary data.</text>
</comment>
<dbReference type="CDD" id="cd02573">
    <property type="entry name" value="PseudoU_synth_EcTruB"/>
    <property type="match status" value="1"/>
</dbReference>
<dbReference type="Proteomes" id="UP000295724">
    <property type="component" value="Unassembled WGS sequence"/>
</dbReference>